<dbReference type="Proteomes" id="UP000006671">
    <property type="component" value="Unassembled WGS sequence"/>
</dbReference>
<dbReference type="EMBL" id="GG738931">
    <property type="protein sequence ID" value="EFC36375.1"/>
    <property type="molecule type" value="Genomic_DNA"/>
</dbReference>
<dbReference type="InParanoid" id="D2W3E8"/>
<dbReference type="VEuPathDB" id="AmoebaDB:NAEGRDRAFT_54405"/>
<keyword evidence="2" id="KW-1185">Reference proteome</keyword>
<protein>
    <submittedName>
        <fullName evidence="1">Predicted protein</fullName>
    </submittedName>
</protein>
<dbReference type="RefSeq" id="XP_002669119.1">
    <property type="nucleotide sequence ID" value="XM_002669073.1"/>
</dbReference>
<dbReference type="SUPFAM" id="SSF52058">
    <property type="entry name" value="L domain-like"/>
    <property type="match status" value="1"/>
</dbReference>
<dbReference type="OrthoDB" id="1904536at2759"/>
<dbReference type="KEGG" id="ngr:NAEGRDRAFT_54405"/>
<sequence length="650" mass="75466">MKTNQQRRKPSIFYDTIFLLSDGYFFIDQVLPFFCFADFENLFLTCREVARLVSKQHHVRYLVRVNEQAFKCHQRWSDFNNHHQYRKREFPSLLHFADGIKIYLEVVGGLVDKVIEYCGKSNKSLSICYRNNYYSNHAELMKKLDSPSFNRVNTFGLLQADIDSYEPFLKLFAGKNVKKIELSAGYFRNDFISITKPILEKINFGEVHFSISGFYYSIASLAETLSKMDVNDRNKIRITIGNGCTITGSDYSSLKNLANLFQFQTITISDPPLVSHLVDCNFSLFANSYNVEAKSLTNIEDVAFPKFSNNKPPSFEMKYIELSLTPTNVNNFHVLHTTKYLTLLTMNNCSIEFSNIEKLELNLLQSLKLNKCSFMKNGIESNIEFIEWIDTERLINLTCEFLKLKKIPNIKSKALHNLKISNNEIETIDLETLNSHKYLAYLDLRHNKLSDPDNINMIVGKYSQLDLEGNPALNNVMIDKKKLEVITDFKYNTNRGSKVITRPLFSGTDTEIFKSFKSALKRNKNTLPPFNSKEDLIQVIENPKKLTSIENTNVIFWNNNYSNNQKSFSCDGNLTRVGKISSHFCQIAIHLNSKLQHQYGMKWLLFGFNEFNVEPLDNEKVMSQLSYIVHEWSFMSSHIEFVRELRRTYP</sequence>
<dbReference type="OMA" id="TNVIFWN"/>
<organism evidence="2">
    <name type="scientific">Naegleria gruberi</name>
    <name type="common">Amoeba</name>
    <dbReference type="NCBI Taxonomy" id="5762"/>
    <lineage>
        <taxon>Eukaryota</taxon>
        <taxon>Discoba</taxon>
        <taxon>Heterolobosea</taxon>
        <taxon>Tetramitia</taxon>
        <taxon>Eutetramitia</taxon>
        <taxon>Vahlkampfiidae</taxon>
        <taxon>Naegleria</taxon>
    </lineage>
</organism>
<gene>
    <name evidence="1" type="ORF">NAEGRDRAFT_54405</name>
</gene>
<dbReference type="InterPro" id="IPR032675">
    <property type="entry name" value="LRR_dom_sf"/>
</dbReference>
<dbReference type="Gene3D" id="3.80.10.10">
    <property type="entry name" value="Ribonuclease Inhibitor"/>
    <property type="match status" value="1"/>
</dbReference>
<evidence type="ECO:0000313" key="1">
    <source>
        <dbReference type="EMBL" id="EFC36375.1"/>
    </source>
</evidence>
<accession>D2W3E8</accession>
<proteinExistence type="predicted"/>
<reference evidence="1 2" key="1">
    <citation type="journal article" date="2010" name="Cell">
        <title>The genome of Naegleria gruberi illuminates early eukaryotic versatility.</title>
        <authorList>
            <person name="Fritz-Laylin L.K."/>
            <person name="Prochnik S.E."/>
            <person name="Ginger M.L."/>
            <person name="Dacks J.B."/>
            <person name="Carpenter M.L."/>
            <person name="Field M.C."/>
            <person name="Kuo A."/>
            <person name="Paredez A."/>
            <person name="Chapman J."/>
            <person name="Pham J."/>
            <person name="Shu S."/>
            <person name="Neupane R."/>
            <person name="Cipriano M."/>
            <person name="Mancuso J."/>
            <person name="Tu H."/>
            <person name="Salamov A."/>
            <person name="Lindquist E."/>
            <person name="Shapiro H."/>
            <person name="Lucas S."/>
            <person name="Grigoriev I.V."/>
            <person name="Cande W.Z."/>
            <person name="Fulton C."/>
            <person name="Rokhsar D.S."/>
            <person name="Dawson S.C."/>
        </authorList>
    </citation>
    <scope>NUCLEOTIDE SEQUENCE [LARGE SCALE GENOMIC DNA]</scope>
    <source>
        <strain evidence="1 2">NEG-M</strain>
    </source>
</reference>
<dbReference type="SUPFAM" id="SSF52047">
    <property type="entry name" value="RNI-like"/>
    <property type="match status" value="1"/>
</dbReference>
<dbReference type="GeneID" id="8862469"/>
<evidence type="ECO:0000313" key="2">
    <source>
        <dbReference type="Proteomes" id="UP000006671"/>
    </source>
</evidence>
<name>D2W3E8_NAEGR</name>
<dbReference type="AlphaFoldDB" id="D2W3E8"/>